<organism evidence="1 2">
    <name type="scientific">Mycena alexandri</name>
    <dbReference type="NCBI Taxonomy" id="1745969"/>
    <lineage>
        <taxon>Eukaryota</taxon>
        <taxon>Fungi</taxon>
        <taxon>Dikarya</taxon>
        <taxon>Basidiomycota</taxon>
        <taxon>Agaricomycotina</taxon>
        <taxon>Agaricomycetes</taxon>
        <taxon>Agaricomycetidae</taxon>
        <taxon>Agaricales</taxon>
        <taxon>Marasmiineae</taxon>
        <taxon>Mycenaceae</taxon>
        <taxon>Mycena</taxon>
    </lineage>
</organism>
<dbReference type="SUPFAM" id="SSF52058">
    <property type="entry name" value="L domain-like"/>
    <property type="match status" value="1"/>
</dbReference>
<evidence type="ECO:0000313" key="2">
    <source>
        <dbReference type="Proteomes" id="UP001218188"/>
    </source>
</evidence>
<sequence>MEEHANPPLLSVEVWSACWALCSRRQLRRISLVCQLFRSIVLPLLFCEQSFDVVALEMATTGGNWKETVHHLHRTAVRLDKLAQNPHVSWVRSWKAVFSFNGPAAMIQFIPGLKNTHLFELTHDRVVSRFSTTIQLYENLSSLHLAQLTVDASFRAGLALLQRLEDLRLSGCKITGRNGLLRLQRLTIRGYHLPSADPLEITSPDNLHTMTLDGLTEISPLLSGFGSKTLPNLVHLSMEAVPDVEQWFRFLRQCPLLETLAIQSIDHRAGLPVDPTTTVPRLRVLTAPASLIQSLTPHRPISDVTVLGGPTSLDALLLVCMDVARSVVPLRTLTLPFITPTRDFLATILPLFPDLRELLMEVSGCSILPCGNAFLWHPPPFVEPKDDSRLVELCDDDAFDDPLLDEISDDEDDSEAEEVPPTIVKKGANPRLHSETFMDFPVDGTADILNWVFDDLLPLPSNLEVLRFRQNRELKISLGEQHQAIASLGGMYPRLREVQFTSASDNWKRIGPGEMWVSAVGGSRFCVHR</sequence>
<comment type="caution">
    <text evidence="1">The sequence shown here is derived from an EMBL/GenBank/DDBJ whole genome shotgun (WGS) entry which is preliminary data.</text>
</comment>
<dbReference type="AlphaFoldDB" id="A0AAD6TLN4"/>
<proteinExistence type="predicted"/>
<dbReference type="Gene3D" id="3.80.10.10">
    <property type="entry name" value="Ribonuclease Inhibitor"/>
    <property type="match status" value="1"/>
</dbReference>
<dbReference type="InterPro" id="IPR032675">
    <property type="entry name" value="LRR_dom_sf"/>
</dbReference>
<name>A0AAD6TLN4_9AGAR</name>
<protein>
    <recommendedName>
        <fullName evidence="3">F-box domain-containing protein</fullName>
    </recommendedName>
</protein>
<gene>
    <name evidence="1" type="ORF">C8F04DRAFT_1063321</name>
</gene>
<evidence type="ECO:0008006" key="3">
    <source>
        <dbReference type="Google" id="ProtNLM"/>
    </source>
</evidence>
<dbReference type="EMBL" id="JARJCM010000003">
    <property type="protein sequence ID" value="KAJ7046107.1"/>
    <property type="molecule type" value="Genomic_DNA"/>
</dbReference>
<keyword evidence="2" id="KW-1185">Reference proteome</keyword>
<evidence type="ECO:0000313" key="1">
    <source>
        <dbReference type="EMBL" id="KAJ7046107.1"/>
    </source>
</evidence>
<reference evidence="1" key="1">
    <citation type="submission" date="2023-03" db="EMBL/GenBank/DDBJ databases">
        <title>Massive genome expansion in bonnet fungi (Mycena s.s.) driven by repeated elements and novel gene families across ecological guilds.</title>
        <authorList>
            <consortium name="Lawrence Berkeley National Laboratory"/>
            <person name="Harder C.B."/>
            <person name="Miyauchi S."/>
            <person name="Viragh M."/>
            <person name="Kuo A."/>
            <person name="Thoen E."/>
            <person name="Andreopoulos B."/>
            <person name="Lu D."/>
            <person name="Skrede I."/>
            <person name="Drula E."/>
            <person name="Henrissat B."/>
            <person name="Morin E."/>
            <person name="Kohler A."/>
            <person name="Barry K."/>
            <person name="LaButti K."/>
            <person name="Morin E."/>
            <person name="Salamov A."/>
            <person name="Lipzen A."/>
            <person name="Mereny Z."/>
            <person name="Hegedus B."/>
            <person name="Baldrian P."/>
            <person name="Stursova M."/>
            <person name="Weitz H."/>
            <person name="Taylor A."/>
            <person name="Grigoriev I.V."/>
            <person name="Nagy L.G."/>
            <person name="Martin F."/>
            <person name="Kauserud H."/>
        </authorList>
    </citation>
    <scope>NUCLEOTIDE SEQUENCE</scope>
    <source>
        <strain evidence="1">CBHHK200</strain>
    </source>
</reference>
<dbReference type="Proteomes" id="UP001218188">
    <property type="component" value="Unassembled WGS sequence"/>
</dbReference>
<accession>A0AAD6TLN4</accession>